<evidence type="ECO:0000313" key="28">
    <source>
        <dbReference type="Proteomes" id="UP000324632"/>
    </source>
</evidence>
<comment type="catalytic activity">
    <reaction evidence="22">
        <text>beta-D-Gal-(1-&gt;4)-beta-D-GlcNAc-(1-&gt;3)-beta-D-Gal-(1-&gt;4)-D-Glc + GDP-beta-L-fucose = beta-D-Gal-(1-&gt;4)-[alpha-L-Fuc-(1-&gt;3)]-beta-D-GlcNAc-(1-&gt;3)-beta-D-Gal-(1-&gt;4)-D-Glc + GDP + H(+)</text>
        <dbReference type="Rhea" id="RHEA:77187"/>
        <dbReference type="ChEBI" id="CHEBI:15378"/>
        <dbReference type="ChEBI" id="CHEBI:57273"/>
        <dbReference type="ChEBI" id="CHEBI:58189"/>
        <dbReference type="ChEBI" id="CHEBI:60239"/>
        <dbReference type="ChEBI" id="CHEBI:61352"/>
    </reaction>
    <physiologicalReaction direction="left-to-right" evidence="22">
        <dbReference type="Rhea" id="RHEA:77188"/>
    </physiologicalReaction>
</comment>
<evidence type="ECO:0000256" key="23">
    <source>
        <dbReference type="ARBA" id="ARBA00043838"/>
    </source>
</evidence>
<comment type="catalytic activity">
    <reaction evidence="17">
        <text>an alpha-Neu5Ac-(2-&gt;3)-beta-D-Gal-(1-&gt;4)-beta-D-GlcNAc-(1-&gt;3)-beta-D-Gal-(1-&gt;4)-beta-D-GlcNAc derivative + GDP-beta-L-fucose = an alpha-Neu5Ac-(2-&gt;3)-beta-D-Gal-(1-&gt;4)-beta-D-GlcNAc-(1-&gt;3)-beta-D-Gal-(1-&gt;4)-[alpha-L-Fuc-(1-&gt;3)]-beta-D-GlcNAc derivative + GDP + H(+)</text>
        <dbReference type="Rhea" id="RHEA:68044"/>
        <dbReference type="ChEBI" id="CHEBI:15378"/>
        <dbReference type="ChEBI" id="CHEBI:57273"/>
        <dbReference type="ChEBI" id="CHEBI:58189"/>
        <dbReference type="ChEBI" id="CHEBI:145343"/>
        <dbReference type="ChEBI" id="CHEBI:176900"/>
    </reaction>
    <physiologicalReaction direction="left-to-right" evidence="17">
        <dbReference type="Rhea" id="RHEA:68045"/>
    </physiologicalReaction>
</comment>
<feature type="domain" description="Fucosyltransferase C-terminal" evidence="25">
    <location>
        <begin position="176"/>
        <end position="349"/>
    </location>
</feature>
<comment type="caution">
    <text evidence="27">The sequence shown here is derived from an EMBL/GenBank/DDBJ whole genome shotgun (WGS) entry which is preliminary data.</text>
</comment>
<dbReference type="Gene3D" id="3.40.50.11660">
    <property type="entry name" value="Glycosyl transferase family 10, C-terminal domain"/>
    <property type="match status" value="1"/>
</dbReference>
<evidence type="ECO:0000256" key="1">
    <source>
        <dbReference type="ARBA" id="ARBA00004922"/>
    </source>
</evidence>
<comment type="pathway">
    <text evidence="2">Glycolipid biosynthesis.</text>
</comment>
<evidence type="ECO:0000256" key="18">
    <source>
        <dbReference type="ARBA" id="ARBA00036295"/>
    </source>
</evidence>
<dbReference type="GO" id="GO:0006629">
    <property type="term" value="P:lipid metabolic process"/>
    <property type="evidence" value="ECO:0007669"/>
    <property type="project" value="UniProtKB-KW"/>
</dbReference>
<evidence type="ECO:0000256" key="16">
    <source>
        <dbReference type="ARBA" id="ARBA00036053"/>
    </source>
</evidence>
<keyword evidence="5 24" id="KW-0328">Glycosyltransferase</keyword>
<proteinExistence type="inferred from homology"/>
<comment type="subunit">
    <text evidence="4">Homodimer.</text>
</comment>
<keyword evidence="6 24" id="KW-0808">Transferase</keyword>
<evidence type="ECO:0000256" key="22">
    <source>
        <dbReference type="ARBA" id="ARBA00043828"/>
    </source>
</evidence>
<keyword evidence="7 24" id="KW-0812">Transmembrane</keyword>
<name>A0A5A9N5E3_9TELE</name>
<evidence type="ECO:0000256" key="2">
    <source>
        <dbReference type="ARBA" id="ARBA00004934"/>
    </source>
</evidence>
<evidence type="ECO:0000256" key="14">
    <source>
        <dbReference type="ARBA" id="ARBA00023180"/>
    </source>
</evidence>
<keyword evidence="13" id="KW-1015">Disulfide bond</keyword>
<dbReference type="EC" id="2.4.1.-" evidence="24"/>
<evidence type="ECO:0000256" key="9">
    <source>
        <dbReference type="ARBA" id="ARBA00022989"/>
    </source>
</evidence>
<dbReference type="Pfam" id="PF00852">
    <property type="entry name" value="Glyco_transf_10"/>
    <property type="match status" value="1"/>
</dbReference>
<evidence type="ECO:0000259" key="26">
    <source>
        <dbReference type="Pfam" id="PF17039"/>
    </source>
</evidence>
<evidence type="ECO:0000256" key="20">
    <source>
        <dbReference type="ARBA" id="ARBA00036757"/>
    </source>
</evidence>
<comment type="pathway">
    <text evidence="1">Protein modification; protein glycosylation.</text>
</comment>
<dbReference type="InterPro" id="IPR001503">
    <property type="entry name" value="Glyco_trans_10"/>
</dbReference>
<feature type="domain" description="Fucosyltransferase N-terminal" evidence="26">
    <location>
        <begin position="54"/>
        <end position="161"/>
    </location>
</feature>
<dbReference type="GO" id="GO:0032580">
    <property type="term" value="C:Golgi cisterna membrane"/>
    <property type="evidence" value="ECO:0007669"/>
    <property type="project" value="UniProtKB-SubCell"/>
</dbReference>
<comment type="catalytic activity">
    <reaction evidence="18">
        <text>alpha-N-glycoloylneuraminosyl-(2-&gt;3)-beta-D-galactosyl-(1-&gt;4)-N-acetyl-beta-D-glucosaminyl-(1-&gt;3)-beta-D-galactosyl-(1-&gt;4)-N-acetyl-beta-D-glucosaminyl-(1-&gt;3)-beta-D-galactosyl-(1-&gt;4)-beta-D-glucosyl-(1&lt;-&gt;1')-ceramide + GDP-beta-L-fucose = alpha-N-glycoloylneuraminosyl-(2-&gt;3)-beta-D-galactosyl-(1-&gt;4)-N-acetyl-beta-D-glucosaminyl-(1-&gt;3)-beta-D-galactosyl-(1-&gt;4)-[alpha-L-fucosyl-(1-&gt;3)]-N-acetyl-beta-D-glucosaminyl-(1-&gt;3)-beta-D-galactosyl-(1-&gt;4)-beta-D-glucosyl-(1&lt;-&gt;1')-ceramide + GDP + H(+)</text>
        <dbReference type="Rhea" id="RHEA:48388"/>
        <dbReference type="ChEBI" id="CHEBI:15378"/>
        <dbReference type="ChEBI" id="CHEBI:57273"/>
        <dbReference type="ChEBI" id="CHEBI:58189"/>
        <dbReference type="ChEBI" id="CHEBI:90383"/>
        <dbReference type="ChEBI" id="CHEBI:90384"/>
    </reaction>
    <physiologicalReaction direction="left-to-right" evidence="18">
        <dbReference type="Rhea" id="RHEA:48389"/>
    </physiologicalReaction>
</comment>
<dbReference type="InterPro" id="IPR038577">
    <property type="entry name" value="GT10-like_C_sf"/>
</dbReference>
<evidence type="ECO:0000256" key="17">
    <source>
        <dbReference type="ARBA" id="ARBA00036234"/>
    </source>
</evidence>
<keyword evidence="28" id="KW-1185">Reference proteome</keyword>
<gene>
    <name evidence="27" type="ORF">E1301_Tti019560</name>
</gene>
<comment type="subcellular location">
    <subcellularLocation>
        <location evidence="24">Golgi apparatus</location>
        <location evidence="24">Golgi stack membrane</location>
        <topology evidence="24">Single-pass type II membrane protein</topology>
    </subcellularLocation>
    <subcellularLocation>
        <location evidence="21">Golgi apparatus</location>
        <location evidence="21">trans-Golgi network membrane</location>
        <topology evidence="21">Single-pass type II membrane protein</topology>
    </subcellularLocation>
</comment>
<evidence type="ECO:0000256" key="19">
    <source>
        <dbReference type="ARBA" id="ARBA00036481"/>
    </source>
</evidence>
<dbReference type="UniPathway" id="UPA00378"/>
<dbReference type="PANTHER" id="PTHR11929">
    <property type="entry name" value="ALPHA- 1,3 -FUCOSYLTRANSFERASE"/>
    <property type="match status" value="1"/>
</dbReference>
<organism evidence="27 28">
    <name type="scientific">Triplophysa tibetana</name>
    <dbReference type="NCBI Taxonomy" id="1572043"/>
    <lineage>
        <taxon>Eukaryota</taxon>
        <taxon>Metazoa</taxon>
        <taxon>Chordata</taxon>
        <taxon>Craniata</taxon>
        <taxon>Vertebrata</taxon>
        <taxon>Euteleostomi</taxon>
        <taxon>Actinopterygii</taxon>
        <taxon>Neopterygii</taxon>
        <taxon>Teleostei</taxon>
        <taxon>Ostariophysi</taxon>
        <taxon>Cypriniformes</taxon>
        <taxon>Nemacheilidae</taxon>
        <taxon>Triplophysa</taxon>
    </lineage>
</organism>
<comment type="catalytic activity">
    <reaction evidence="19">
        <text>an N-acetyl-alpha-neuraminyl-(2-&gt;3)-beta-D-galactosyl-(1-&gt;4)-N-acetyl-beta-D-glucosaminyl derivative + GDP-beta-L-fucose = an alpha-Neu5Ac-(2-&gt;3)-beta-D-Gal-(1-&gt;4)-[alpha-L-Fuc-(1-&gt;3)]-beta-D-GlcNAc derivative + GDP + H(+)</text>
        <dbReference type="Rhea" id="RHEA:56076"/>
        <dbReference type="ChEBI" id="CHEBI:15378"/>
        <dbReference type="ChEBI" id="CHEBI:57273"/>
        <dbReference type="ChEBI" id="CHEBI:58189"/>
        <dbReference type="ChEBI" id="CHEBI:136545"/>
        <dbReference type="ChEBI" id="CHEBI:139509"/>
    </reaction>
    <physiologicalReaction direction="left-to-right" evidence="19">
        <dbReference type="Rhea" id="RHEA:56077"/>
    </physiologicalReaction>
</comment>
<dbReference type="InterPro" id="IPR031481">
    <property type="entry name" value="Glyco_tran_10_N"/>
</dbReference>
<reference evidence="27 28" key="1">
    <citation type="journal article" date="2019" name="Mol. Ecol. Resour.">
        <title>Chromosome-level genome assembly of Triplophysa tibetana, a fish adapted to the harsh high-altitude environment of the Tibetan Plateau.</title>
        <authorList>
            <person name="Yang X."/>
            <person name="Liu H."/>
            <person name="Ma Z."/>
            <person name="Zou Y."/>
            <person name="Zou M."/>
            <person name="Mao Y."/>
            <person name="Li X."/>
            <person name="Wang H."/>
            <person name="Chen T."/>
            <person name="Wang W."/>
            <person name="Yang R."/>
        </authorList>
    </citation>
    <scope>NUCLEOTIDE SEQUENCE [LARGE SCALE GENOMIC DNA]</scope>
    <source>
        <strain evidence="27">TTIB1903HZAU</strain>
        <tissue evidence="27">Muscle</tissue>
    </source>
</reference>
<accession>A0A5A9N5E3</accession>
<evidence type="ECO:0000256" key="11">
    <source>
        <dbReference type="ARBA" id="ARBA00023098"/>
    </source>
</evidence>
<comment type="catalytic activity">
    <reaction evidence="23">
        <text>an alpha-L-Fuc-(1-&gt;2)-beta-D-Gal-(1-&gt;4)-beta-D-GlcNAc derivative + GDP-beta-L-fucose = an alpha-L-Fuc-(1-&gt;2)-beta-D-Gal-(1-&gt;4)-[alpha-L-Fuc-(1-&gt;3)]-beta-D-GlcNAc derivative + GDP + H(+)</text>
        <dbReference type="Rhea" id="RHEA:77191"/>
        <dbReference type="ChEBI" id="CHEBI:15378"/>
        <dbReference type="ChEBI" id="CHEBI:57273"/>
        <dbReference type="ChEBI" id="CHEBI:58189"/>
        <dbReference type="ChEBI" id="CHEBI:133510"/>
        <dbReference type="ChEBI" id="CHEBI:195560"/>
    </reaction>
    <physiologicalReaction direction="left-to-right" evidence="23">
        <dbReference type="Rhea" id="RHEA:77192"/>
    </physiologicalReaction>
</comment>
<evidence type="ECO:0000256" key="4">
    <source>
        <dbReference type="ARBA" id="ARBA00011738"/>
    </source>
</evidence>
<evidence type="ECO:0000256" key="5">
    <source>
        <dbReference type="ARBA" id="ARBA00022676"/>
    </source>
</evidence>
<sequence>MLRRVGCFFRSPLRRVLLLMCLFMISCLFVYGSSSVSYFLRHIGPIKSERPHQSEVLILIWIWPFNISFDLDICKSQFNVDGCRLTVDRELYSKADGVLIHHRDINWDTSNLPASPRHPHQKWIWMNLESPSNTLQIPHLDNLFNVSLSYRQDADITVPYGWVVSTRQEQKDFIPPKKKKMLCWIVSNFQFNHRRAQVYDELRRYVDIHTFGGSFNQPVSEESYREIIASCKFYLSFENSEHKDYITEKLYTALQLGAVPVVLGPSRQNYERFVPRDAFIHVNDFPSMRALAKYLLFLSRHDELYGRYFNWRRHFEVKISSFPAEHACYSCDYIRRHKEYQVLNNLYQWYWGMNVEADEPWFRPNRKRLQNT</sequence>
<evidence type="ECO:0000256" key="3">
    <source>
        <dbReference type="ARBA" id="ARBA00008919"/>
    </source>
</evidence>
<protein>
    <recommendedName>
        <fullName evidence="24">Fucosyltransferase</fullName>
        <ecNumber evidence="24">2.4.1.-</ecNumber>
    </recommendedName>
</protein>
<evidence type="ECO:0000256" key="15">
    <source>
        <dbReference type="ARBA" id="ARBA00029329"/>
    </source>
</evidence>
<keyword evidence="12" id="KW-0472">Membrane</keyword>
<keyword evidence="8" id="KW-0735">Signal-anchor</keyword>
<dbReference type="GO" id="GO:0017083">
    <property type="term" value="F:4-galactosyl-N-acetylglucosaminide 3-alpha-L-fucosyltransferase activity"/>
    <property type="evidence" value="ECO:0007669"/>
    <property type="project" value="UniProtKB-EC"/>
</dbReference>
<keyword evidence="14" id="KW-0325">Glycoprotein</keyword>
<keyword evidence="9" id="KW-1133">Transmembrane helix</keyword>
<comment type="catalytic activity">
    <reaction evidence="20">
        <text>a neolactoside nLc4Cer + GDP-beta-L-fucose = a neolactoside III(3)-alpha-Fuc-nLc4Cer + GDP + H(+)</text>
        <dbReference type="Rhea" id="RHEA:48376"/>
        <dbReference type="ChEBI" id="CHEBI:15378"/>
        <dbReference type="ChEBI" id="CHEBI:57273"/>
        <dbReference type="ChEBI" id="CHEBI:58189"/>
        <dbReference type="ChEBI" id="CHEBI:90376"/>
        <dbReference type="ChEBI" id="CHEBI:90379"/>
    </reaction>
    <physiologicalReaction direction="left-to-right" evidence="20">
        <dbReference type="Rhea" id="RHEA:48377"/>
    </physiologicalReaction>
</comment>
<evidence type="ECO:0000256" key="24">
    <source>
        <dbReference type="RuleBase" id="RU003832"/>
    </source>
</evidence>
<evidence type="ECO:0000313" key="27">
    <source>
        <dbReference type="EMBL" id="KAA0705232.1"/>
    </source>
</evidence>
<keyword evidence="10 24" id="KW-0333">Golgi apparatus</keyword>
<evidence type="ECO:0000256" key="6">
    <source>
        <dbReference type="ARBA" id="ARBA00022679"/>
    </source>
</evidence>
<evidence type="ECO:0000256" key="13">
    <source>
        <dbReference type="ARBA" id="ARBA00023157"/>
    </source>
</evidence>
<dbReference type="PROSITE" id="PS51257">
    <property type="entry name" value="PROKAR_LIPOPROTEIN"/>
    <property type="match status" value="1"/>
</dbReference>
<dbReference type="Pfam" id="PF17039">
    <property type="entry name" value="Glyco_tran_10_N"/>
    <property type="match status" value="1"/>
</dbReference>
<evidence type="ECO:0000256" key="8">
    <source>
        <dbReference type="ARBA" id="ARBA00022968"/>
    </source>
</evidence>
<dbReference type="EMBL" id="SOYY01000021">
    <property type="protein sequence ID" value="KAA0705232.1"/>
    <property type="molecule type" value="Genomic_DNA"/>
</dbReference>
<dbReference type="InterPro" id="IPR055270">
    <property type="entry name" value="Glyco_tran_10_C"/>
</dbReference>
<dbReference type="Proteomes" id="UP000324632">
    <property type="component" value="Chromosome 21"/>
</dbReference>
<dbReference type="SUPFAM" id="SSF53756">
    <property type="entry name" value="UDP-Glycosyltransferase/glycogen phosphorylase"/>
    <property type="match status" value="1"/>
</dbReference>
<evidence type="ECO:0000256" key="10">
    <source>
        <dbReference type="ARBA" id="ARBA00023034"/>
    </source>
</evidence>
<comment type="similarity">
    <text evidence="3 24">Belongs to the glycosyltransferase 10 family.</text>
</comment>
<keyword evidence="11" id="KW-0443">Lipid metabolism</keyword>
<dbReference type="PANTHER" id="PTHR11929:SF10">
    <property type="entry name" value="4-GALACTOSYL-N-ACETYLGLUCOSAMINIDE 3-ALPHA-L-FUCOSYLTRANSFERASE 9"/>
    <property type="match status" value="1"/>
</dbReference>
<comment type="catalytic activity">
    <reaction evidence="15">
        <text>a beta-D-galactosyl-(1-&gt;4)-N-acetyl-beta-D-glucosaminyl derivative + GDP-beta-L-fucose = a beta-D-galactosyl-(1-&gt;4)-[alpha-L-fucosyl-(1-&gt;3)]-N-acetyl-beta-D-glucosaminyl derivative + GDP + H(+)</text>
        <dbReference type="Rhea" id="RHEA:14257"/>
        <dbReference type="ChEBI" id="CHEBI:15378"/>
        <dbReference type="ChEBI" id="CHEBI:57273"/>
        <dbReference type="ChEBI" id="CHEBI:58189"/>
        <dbReference type="ChEBI" id="CHEBI:133507"/>
        <dbReference type="ChEBI" id="CHEBI:137941"/>
        <dbReference type="EC" id="2.4.1.152"/>
    </reaction>
    <physiologicalReaction direction="left-to-right" evidence="15">
        <dbReference type="Rhea" id="RHEA:14258"/>
    </physiologicalReaction>
</comment>
<evidence type="ECO:0000259" key="25">
    <source>
        <dbReference type="Pfam" id="PF00852"/>
    </source>
</evidence>
<evidence type="ECO:0000256" key="12">
    <source>
        <dbReference type="ARBA" id="ARBA00023136"/>
    </source>
</evidence>
<comment type="catalytic activity">
    <reaction evidence="16">
        <text>alpha-D-galactosyl-(1-&gt;3)-beta-D-galactosyl-(1-&gt;4)-N-acetyl-beta-D-glucosaminyl-(1-&gt;3)-beta-D-galactosyl-(1-&gt;4)-beta-D-glucosyl-(1&lt;-&gt;1')-ceramide + GDP-beta-L-fucose = a neolactoside IV(3)-alpha-Gal,III(3)-alpha-Fuc-nLc4Cer + GDP + H(+)</text>
        <dbReference type="Rhea" id="RHEA:48380"/>
        <dbReference type="ChEBI" id="CHEBI:15378"/>
        <dbReference type="ChEBI" id="CHEBI:57273"/>
        <dbReference type="ChEBI" id="CHEBI:58189"/>
        <dbReference type="ChEBI" id="CHEBI:90380"/>
        <dbReference type="ChEBI" id="CHEBI:90381"/>
    </reaction>
    <physiologicalReaction direction="left-to-right" evidence="16">
        <dbReference type="Rhea" id="RHEA:48381"/>
    </physiologicalReaction>
</comment>
<evidence type="ECO:0000256" key="7">
    <source>
        <dbReference type="ARBA" id="ARBA00022692"/>
    </source>
</evidence>
<dbReference type="AlphaFoldDB" id="A0A5A9N5E3"/>
<evidence type="ECO:0000256" key="21">
    <source>
        <dbReference type="ARBA" id="ARBA00037848"/>
    </source>
</evidence>
<dbReference type="FunFam" id="3.40.50.11660:FF:000001">
    <property type="entry name" value="alpha-(1,3)-fucosyltransferase 9"/>
    <property type="match status" value="1"/>
</dbReference>